<dbReference type="SUPFAM" id="SSF52540">
    <property type="entry name" value="P-loop containing nucleoside triphosphate hydrolases"/>
    <property type="match status" value="2"/>
</dbReference>
<reference evidence="2 3" key="1">
    <citation type="journal article" date="2017" name="Nature">
        <title>Atmospheric trace gases support primary production in Antarctic desert surface soil.</title>
        <authorList>
            <person name="Ji M."/>
            <person name="Greening C."/>
            <person name="Vanwonterghem I."/>
            <person name="Carere C.R."/>
            <person name="Bay S.K."/>
            <person name="Steen J.A."/>
            <person name="Montgomery K."/>
            <person name="Lines T."/>
            <person name="Beardall J."/>
            <person name="van Dorst J."/>
            <person name="Snape I."/>
            <person name="Stott M.B."/>
            <person name="Hugenholtz P."/>
            <person name="Ferrari B.C."/>
        </authorList>
    </citation>
    <scope>NUCLEOTIDE SEQUENCE [LARGE SCALE GENOMIC DNA]</scope>
    <source>
        <strain evidence="2">RRmetagenome_bin12</strain>
    </source>
</reference>
<sequence>MSTTVLYIAGTGRSGSTVLANVLGEVDGFFAAGEVRFLWQRGLIENRLCGCGVPVAECPVWTEVLATAARRGAAVDPRAMVGWLADTGRIRHLPRMVSGRLLPGLDPTRGATAAPAREALAALYPAIAEVTSSRVIVDSSKLPAYATLLAATPGIDLRVVHLVRDPRGAAHSWASRKALTDGASRLHMEKIGPAKSSMLWDVWNLAASALFDGRSHSYLRLRYEDFVADPAAAVARILAMTGTDPAQAPTLVGGTVHLDSNHSVAGNPDRLRNGIVHLRADTRWLTDMPSRDRRLVAAATAPLLLRYGYPLRAARRAPAVDSAAAETIFDRAPANERSAGRLVRKVRRHLRWGRTEGFGRLVEEDELNPITRARVAADKRRWRRAHPQPAGRAIPVYLVGLQRSGTNMLARGLDTAPEFEVRNENDSAAFHLFQLRSDEVVQRIVLASRHRYVLFKPLCDSHRVDHLLDDVSTPSPGRAIWAYRDVDGRVRSAVSKFGRNNLLVLGDIAAGRGDDMWQAQRLSAETLGVLSSFDYRTMTPESAAALMWWMRNGLYFELLLEQRNDVMLASYQDLLRDPPGAMGALCSFLDLTYRPGLVAHLRSPSSGGRPPLDLDPRVRMLCDQLTARLDDVHRQQRQKWAA</sequence>
<dbReference type="GO" id="GO:0001517">
    <property type="term" value="F:N-acetylglucosamine 6-O-sulfotransferase activity"/>
    <property type="evidence" value="ECO:0007669"/>
    <property type="project" value="TreeGrafter"/>
</dbReference>
<accession>A0A934NBF3</accession>
<dbReference type="Proteomes" id="UP000606991">
    <property type="component" value="Unassembled WGS sequence"/>
</dbReference>
<dbReference type="EMBL" id="QHBU01000149">
    <property type="protein sequence ID" value="PZR80547.1"/>
    <property type="molecule type" value="Genomic_DNA"/>
</dbReference>
<reference evidence="2" key="2">
    <citation type="submission" date="2018-05" db="EMBL/GenBank/DDBJ databases">
        <authorList>
            <person name="Ferrari B."/>
        </authorList>
    </citation>
    <scope>NUCLEOTIDE SEQUENCE</scope>
    <source>
        <strain evidence="2">RRmetagenome_bin12</strain>
    </source>
</reference>
<accession>A0A2W5Z967</accession>
<organism evidence="2 3">
    <name type="scientific">Candidatus Aeolococcus gillhamiae</name>
    <dbReference type="NCBI Taxonomy" id="3127015"/>
    <lineage>
        <taxon>Bacteria</taxon>
        <taxon>Bacillati</taxon>
        <taxon>Candidatus Dormiibacterota</taxon>
        <taxon>Candidatus Dormibacteria</taxon>
        <taxon>Candidatus Aeolococcales</taxon>
        <taxon>Candidatus Aeolococcaceae</taxon>
        <taxon>Candidatus Aeolococcus</taxon>
    </lineage>
</organism>
<dbReference type="PANTHER" id="PTHR10704">
    <property type="entry name" value="CARBOHYDRATE SULFOTRANSFERASE"/>
    <property type="match status" value="1"/>
</dbReference>
<dbReference type="Pfam" id="PF13469">
    <property type="entry name" value="Sulfotransfer_3"/>
    <property type="match status" value="1"/>
</dbReference>
<proteinExistence type="predicted"/>
<evidence type="ECO:0000313" key="4">
    <source>
        <dbReference type="Proteomes" id="UP000606991"/>
    </source>
</evidence>
<dbReference type="RefSeq" id="WP_337314140.1">
    <property type="nucleotide sequence ID" value="NZ_JAEKNS010000154.1"/>
</dbReference>
<dbReference type="EMBL" id="JAEKNS010000154">
    <property type="protein sequence ID" value="MBJ7596257.1"/>
    <property type="molecule type" value="Genomic_DNA"/>
</dbReference>
<protein>
    <submittedName>
        <fullName evidence="1">Sulfotransferase</fullName>
    </submittedName>
</protein>
<dbReference type="InterPro" id="IPR027417">
    <property type="entry name" value="P-loop_NTPase"/>
</dbReference>
<evidence type="ECO:0000313" key="1">
    <source>
        <dbReference type="EMBL" id="MBJ7596257.1"/>
    </source>
</evidence>
<gene>
    <name evidence="2" type="ORF">DLM65_07855</name>
    <name evidence="1" type="ORF">JF886_15625</name>
</gene>
<dbReference type="Proteomes" id="UP000248724">
    <property type="component" value="Unassembled WGS sequence"/>
</dbReference>
<dbReference type="Gene3D" id="3.40.50.300">
    <property type="entry name" value="P-loop containing nucleotide triphosphate hydrolases"/>
    <property type="match status" value="2"/>
</dbReference>
<dbReference type="AlphaFoldDB" id="A0A2W5Z967"/>
<reference evidence="1 4" key="3">
    <citation type="submission" date="2020-10" db="EMBL/GenBank/DDBJ databases">
        <title>Ca. Dormibacterota MAGs.</title>
        <authorList>
            <person name="Montgomery K."/>
        </authorList>
    </citation>
    <scope>NUCLEOTIDE SEQUENCE [LARGE SCALE GENOMIC DNA]</scope>
    <source>
        <strain evidence="1">SC8812_S17_18</strain>
    </source>
</reference>
<evidence type="ECO:0000313" key="2">
    <source>
        <dbReference type="EMBL" id="PZR80547.1"/>
    </source>
</evidence>
<evidence type="ECO:0000313" key="3">
    <source>
        <dbReference type="Proteomes" id="UP000248724"/>
    </source>
</evidence>
<dbReference type="GO" id="GO:0006044">
    <property type="term" value="P:N-acetylglucosamine metabolic process"/>
    <property type="evidence" value="ECO:0007669"/>
    <property type="project" value="TreeGrafter"/>
</dbReference>
<dbReference type="GO" id="GO:0006790">
    <property type="term" value="P:sulfur compound metabolic process"/>
    <property type="evidence" value="ECO:0007669"/>
    <property type="project" value="TreeGrafter"/>
</dbReference>
<name>A0A2W5Z967_9BACT</name>
<comment type="caution">
    <text evidence="2">The sequence shown here is derived from an EMBL/GenBank/DDBJ whole genome shotgun (WGS) entry which is preliminary data.</text>
</comment>
<dbReference type="InterPro" id="IPR051135">
    <property type="entry name" value="Gal/GlcNAc/GalNAc_ST"/>
</dbReference>
<dbReference type="PANTHER" id="PTHR10704:SF44">
    <property type="entry name" value="LD35051P-RELATED"/>
    <property type="match status" value="1"/>
</dbReference>